<organism evidence="2 3">
    <name type="scientific">Aeromicrobium alkaliterrae</name>
    <dbReference type="NCBI Taxonomy" id="302168"/>
    <lineage>
        <taxon>Bacteria</taxon>
        <taxon>Bacillati</taxon>
        <taxon>Actinomycetota</taxon>
        <taxon>Actinomycetes</taxon>
        <taxon>Propionibacteriales</taxon>
        <taxon>Nocardioidaceae</taxon>
        <taxon>Aeromicrobium</taxon>
    </lineage>
</organism>
<evidence type="ECO:0000313" key="2">
    <source>
        <dbReference type="EMBL" id="GAA1747350.1"/>
    </source>
</evidence>
<dbReference type="RefSeq" id="WP_344202941.1">
    <property type="nucleotide sequence ID" value="NZ_BAAAME010000005.1"/>
</dbReference>
<dbReference type="EMBL" id="BAAAME010000005">
    <property type="protein sequence ID" value="GAA1747350.1"/>
    <property type="molecule type" value="Genomic_DNA"/>
</dbReference>
<reference evidence="3" key="1">
    <citation type="journal article" date="2019" name="Int. J. Syst. Evol. Microbiol.">
        <title>The Global Catalogue of Microorganisms (GCM) 10K type strain sequencing project: providing services to taxonomists for standard genome sequencing and annotation.</title>
        <authorList>
            <consortium name="The Broad Institute Genomics Platform"/>
            <consortium name="The Broad Institute Genome Sequencing Center for Infectious Disease"/>
            <person name="Wu L."/>
            <person name="Ma J."/>
        </authorList>
    </citation>
    <scope>NUCLEOTIDE SEQUENCE [LARGE SCALE GENOMIC DNA]</scope>
    <source>
        <strain evidence="3">JCM 13518</strain>
    </source>
</reference>
<comment type="caution">
    <text evidence="2">The sequence shown here is derived from an EMBL/GenBank/DDBJ whole genome shotgun (WGS) entry which is preliminary data.</text>
</comment>
<evidence type="ECO:0000259" key="1">
    <source>
        <dbReference type="Pfam" id="PF13472"/>
    </source>
</evidence>
<dbReference type="Proteomes" id="UP001501057">
    <property type="component" value="Unassembled WGS sequence"/>
</dbReference>
<keyword evidence="3" id="KW-1185">Reference proteome</keyword>
<gene>
    <name evidence="2" type="ORF">GCM10009710_29290</name>
</gene>
<evidence type="ECO:0000313" key="3">
    <source>
        <dbReference type="Proteomes" id="UP001501057"/>
    </source>
</evidence>
<accession>A0ABP4W7T9</accession>
<dbReference type="SUPFAM" id="SSF52266">
    <property type="entry name" value="SGNH hydrolase"/>
    <property type="match status" value="1"/>
</dbReference>
<sequence length="268" mass="30956">MSLPPLPVPLRVLVKGASTVTWTSTRTPKRTDLIYARVVEEQLLAAGQATEVTIDALSADRTAPILRTWEREVSNLTPDVIVLHYGHMECIHAVIPRWVERHARNMHDRPGPVRERYRRWFVRPVWKILVNGQQQIDHLLPLSAFRHRPRRVTALLERYVRHVSRFRRPLVVVMGLTAPADVWKPWFPGLEGRLDAMNGALRELVARLDDPDVRFVEVWDDAEQWRARGEEPCSDGGHYTPEFHRHVGTKVTAVVQDWLVRAESPVRV</sequence>
<name>A0ABP4W7T9_9ACTN</name>
<dbReference type="Pfam" id="PF13472">
    <property type="entry name" value="Lipase_GDSL_2"/>
    <property type="match status" value="1"/>
</dbReference>
<dbReference type="InterPro" id="IPR013830">
    <property type="entry name" value="SGNH_hydro"/>
</dbReference>
<dbReference type="InterPro" id="IPR036514">
    <property type="entry name" value="SGNH_hydro_sf"/>
</dbReference>
<proteinExistence type="predicted"/>
<feature type="domain" description="SGNH hydrolase-type esterase" evidence="1">
    <location>
        <begin position="34"/>
        <end position="245"/>
    </location>
</feature>
<protein>
    <recommendedName>
        <fullName evidence="1">SGNH hydrolase-type esterase domain-containing protein</fullName>
    </recommendedName>
</protein>
<dbReference type="Gene3D" id="3.40.50.1110">
    <property type="entry name" value="SGNH hydrolase"/>
    <property type="match status" value="1"/>
</dbReference>